<feature type="compositionally biased region" description="Low complexity" evidence="2">
    <location>
        <begin position="1170"/>
        <end position="1179"/>
    </location>
</feature>
<dbReference type="PANTHER" id="PTHR47219:SF20">
    <property type="entry name" value="TBC1 DOMAIN FAMILY MEMBER 2B"/>
    <property type="match status" value="1"/>
</dbReference>
<feature type="compositionally biased region" description="Polar residues" evidence="2">
    <location>
        <begin position="1192"/>
        <end position="1207"/>
    </location>
</feature>
<feature type="compositionally biased region" description="Low complexity" evidence="2">
    <location>
        <begin position="1437"/>
        <end position="1467"/>
    </location>
</feature>
<dbReference type="VEuPathDB" id="AmoebaDB:FDP41_000480"/>
<feature type="region of interest" description="Disordered" evidence="2">
    <location>
        <begin position="271"/>
        <end position="334"/>
    </location>
</feature>
<dbReference type="GeneID" id="68107698"/>
<dbReference type="InterPro" id="IPR035899">
    <property type="entry name" value="DBL_dom_sf"/>
</dbReference>
<dbReference type="SUPFAM" id="SSF48371">
    <property type="entry name" value="ARM repeat"/>
    <property type="match status" value="2"/>
</dbReference>
<feature type="region of interest" description="Disordered" evidence="2">
    <location>
        <begin position="1431"/>
        <end position="1467"/>
    </location>
</feature>
<feature type="domain" description="Rab-GAP TBC" evidence="4">
    <location>
        <begin position="1876"/>
        <end position="2066"/>
    </location>
</feature>
<evidence type="ECO:0000313" key="6">
    <source>
        <dbReference type="Proteomes" id="UP000444721"/>
    </source>
</evidence>
<dbReference type="PROSITE" id="PS50176">
    <property type="entry name" value="ARM_REPEAT"/>
    <property type="match status" value="1"/>
</dbReference>
<dbReference type="Pfam" id="PF00566">
    <property type="entry name" value="RabGAP-TBC"/>
    <property type="match status" value="1"/>
</dbReference>
<dbReference type="SUPFAM" id="SSF48065">
    <property type="entry name" value="DBL homology domain (DH-domain)"/>
    <property type="match status" value="1"/>
</dbReference>
<dbReference type="PROSITE" id="PS50010">
    <property type="entry name" value="DH_2"/>
    <property type="match status" value="1"/>
</dbReference>
<feature type="region of interest" description="Disordered" evidence="2">
    <location>
        <begin position="555"/>
        <end position="628"/>
    </location>
</feature>
<evidence type="ECO:0000313" key="5">
    <source>
        <dbReference type="EMBL" id="KAF0984581.1"/>
    </source>
</evidence>
<reference evidence="5 6" key="1">
    <citation type="journal article" date="2019" name="Sci. Rep.">
        <title>Nanopore sequencing improves the draft genome of the human pathogenic amoeba Naegleria fowleri.</title>
        <authorList>
            <person name="Liechti N."/>
            <person name="Schurch N."/>
            <person name="Bruggmann R."/>
            <person name="Wittwer M."/>
        </authorList>
    </citation>
    <scope>NUCLEOTIDE SEQUENCE [LARGE SCALE GENOMIC DNA]</scope>
    <source>
        <strain evidence="5 6">ATCC 30894</strain>
    </source>
</reference>
<dbReference type="GO" id="GO:0005096">
    <property type="term" value="F:GTPase activator activity"/>
    <property type="evidence" value="ECO:0007669"/>
    <property type="project" value="TreeGrafter"/>
</dbReference>
<dbReference type="Gene3D" id="1.10.472.80">
    <property type="entry name" value="Ypt/Rab-GAP domain of gyp1p, domain 3"/>
    <property type="match status" value="1"/>
</dbReference>
<dbReference type="InterPro" id="IPR035969">
    <property type="entry name" value="Rab-GAP_TBC_sf"/>
</dbReference>
<feature type="compositionally biased region" description="Low complexity" evidence="2">
    <location>
        <begin position="750"/>
        <end position="767"/>
    </location>
</feature>
<dbReference type="Proteomes" id="UP000444721">
    <property type="component" value="Unassembled WGS sequence"/>
</dbReference>
<feature type="region of interest" description="Disordered" evidence="2">
    <location>
        <begin position="673"/>
        <end position="702"/>
    </location>
</feature>
<dbReference type="RefSeq" id="XP_044569294.1">
    <property type="nucleotide sequence ID" value="XM_044708254.1"/>
</dbReference>
<dbReference type="VEuPathDB" id="AmoebaDB:NfTy_001470"/>
<evidence type="ECO:0000259" key="4">
    <source>
        <dbReference type="PROSITE" id="PS50086"/>
    </source>
</evidence>
<dbReference type="InterPro" id="IPR016024">
    <property type="entry name" value="ARM-type_fold"/>
</dbReference>
<feature type="compositionally biased region" description="Low complexity" evidence="2">
    <location>
        <begin position="854"/>
        <end position="869"/>
    </location>
</feature>
<feature type="domain" description="DH" evidence="3">
    <location>
        <begin position="1496"/>
        <end position="1622"/>
    </location>
</feature>
<dbReference type="SMART" id="SM00164">
    <property type="entry name" value="TBC"/>
    <property type="match status" value="1"/>
</dbReference>
<dbReference type="InterPro" id="IPR000219">
    <property type="entry name" value="DH_dom"/>
</dbReference>
<dbReference type="InterPro" id="IPR050302">
    <property type="entry name" value="Rab_GAP_TBC_domain"/>
</dbReference>
<feature type="region of interest" description="Disordered" evidence="2">
    <location>
        <begin position="843"/>
        <end position="910"/>
    </location>
</feature>
<feature type="region of interest" description="Disordered" evidence="2">
    <location>
        <begin position="719"/>
        <end position="803"/>
    </location>
</feature>
<name>A0A6A5CBE6_NAEFO</name>
<keyword evidence="6" id="KW-1185">Reference proteome</keyword>
<feature type="region of interest" description="Disordered" evidence="2">
    <location>
        <begin position="922"/>
        <end position="969"/>
    </location>
</feature>
<feature type="compositionally biased region" description="Low complexity" evidence="2">
    <location>
        <begin position="285"/>
        <end position="331"/>
    </location>
</feature>
<gene>
    <name evidence="5" type="ORF">FDP41_000480</name>
</gene>
<dbReference type="EMBL" id="VFQX01000002">
    <property type="protein sequence ID" value="KAF0984581.1"/>
    <property type="molecule type" value="Genomic_DNA"/>
</dbReference>
<evidence type="ECO:0008006" key="7">
    <source>
        <dbReference type="Google" id="ProtNLM"/>
    </source>
</evidence>
<dbReference type="VEuPathDB" id="AmoebaDB:NF0060190"/>
<feature type="repeat" description="ARM" evidence="1">
    <location>
        <begin position="489"/>
        <end position="540"/>
    </location>
</feature>
<dbReference type="InterPro" id="IPR000225">
    <property type="entry name" value="Armadillo"/>
</dbReference>
<sequence length="2149" mass="241482">MNIEKLCSIEKSTPLDDHKKRQQIAGMFQKLVKEESHVRELEQFNGFVNLKQLAISEDSLTRKRAFATMCNISAIETCTEVMRIHNCIQLLCERLNPQLSEDVSVLENITSTLLNTFIDAKNREWLKECENCKQYLTFMIQTLEEMMKNDHASMDEQHNSTIYNLLIAFSSIALEESLSEKIMQFGGVTFFCQVISNLKTEREDYSEEIMEGITASLWNLLLIDSVKKFVMKGCENKIDTKQLIEKLIGLSNSKFVNVKRNTSHIIQILSSNTSDDDDEGTTRNTSESNMDTSTTSSSSRTPSLTDKSTNSTSTPSSFSSASSSSPPQSQHSHFENLFESSEMIQKLISDVKQSSTSSKIIDPELIKTSSGILWNMAGSSPQVRLKIRQLDGIPVLVNVLLISLKLLTLRQTSQLKEVIYKITGALTCLSLDEQNSLEIGSHAQVIPSLLNSFQFLKDGLSFSVLENLLTLLNNLSIVKENRKQVHELKGIPMMIQFLKTSNSHHTPSQEELKLAEKATNVLTNMAIDDDSSNSIREEGGIEKLVELVSLDHLHQNEEKDDSISTRSTSSSNNSTTTTTTSNTDTHNTTTNINTTTTTSTTTNNNTIGGKKHHPSSPPQEEQVNHVKKKAAHTLWNLMIQDENLKKIEQVGGLKPLVHLLPQTNLEDLVESQLRRKEQEEDEEDALSYSSGGGDANDDDEHGVVMVSTTDDDDIHHVVHSSPEEEEEVMVLERKQQHHHQQQHEEEKDQAVNNVQNQQQQDFESNNNKKQQRPHGDDTTTSTHQSSSTVMMGTRMTKEQSQQVRNLLRHWGSISEEDSIVNAIKKDDDEMNKEVSSKTPFEKTLQVDSLSSPRALTTTTANSTTKIAVTPKEENPITTSSSSSSNNSTTKATTTTLSSSSSTTGPTTLKMTIQKPEIVIDYGHTSTNNNKPSSVSIQQQPSQQLSQQQQSSQQLPQQQQSTTTKDISTSIVHVKKAEEVSVEDIDNDEIKTTHSTRMTKKSNDHKVRVNSSSSSSGGNDGDGGGTQDVAVGGTSEEEEATTSQRVVVVETITTPPPPATITNQTEMKKSVVVNMKEEQTSVSEHPQTTTTTSSVDVVKEKVLEPTTTSTTSSSLPSTTKPITSTTTTSSSSTTISNNSMTSSLHSPQHQPTSSSSLTPSIKEDKIDKPEQQQSSPPSSSLTTPIKEDKNKESSSSLLDGNTTTTPSKDSPFKHNDASLISPPSPSQVISSLMMTTTTGGGIKTTSTTTLNAEKVKSVKSPSEEFKVPLLKLTETTTPSSPQQQQPFETQGMDSSHYLTPMDIRTTNITVTPTSDGCIKSPQAIPLTPTHSMISGVDEYVTSEYIDTESYTGEDATPSIYEVSTCNQSSFMINPLNETSRNEMMDASEDHNNNNNEEYEEDEEDEDDLTFEERDDMTILQNIGVESCEDLEDFEDHNNNNNNTSSITSNPTPSSSQQQQQQQLSSSMTSQMIIITSPRPLLSPKSSQKSSFQISQEKRVEQIIWFYETEKLYTKILEIIDSTLVSNDSLKNTVLGRQAHSEIFSDFDCIRMINKDLFHELDTLYTKCQGDAKLIDEIQVGRLILKRIPTLRLYKTYCNNLEKLLQCLTDIESNNANYMAYYDRLVSDRLTEAIQDYQRELYKYNSTTNSSSSLGTSILSGSGSSTSLGSNSTNAMTPRSRVLSTLVQHQFNSSTSNSLGSSNSLGNDKSMNRLSLTSTSGGGGGMNGGMDKSKFIRLSQILSKSPFERIQFYVNWLQEMAYKFSDATYPDQKCLQESHEQMQAIFDHCLNKFNELEKLERFSQMLDGNFLSQNRRYYTMDNLGFPEPQNINEYKLYQQWKKSYDVKCKKVKKEWSKKNLSEILSNNSGIKNLIKKYGISASFRPRVWMEISGAQQKLNENTGYYKKILSVHTSQMKNPWFDQIEKDLKRTYVHHPFFNDEKVLSALRRVLIAYCWRNPLVSYSQSFNYIAGLLLLHLSEEEVFWLFVAVLEDYLPANYYSPELKGVLVDALVFEELLSVNLYKLSHHFKNLDFDISTFTMSFFMKLFTVDFPVETTLRFWDAFLCYGSQMMFRTILAMLKLNQDILLKTNDVSEIMLTMQDIVKTQFDVQKIMKTAFGFSKITHEKVQQLRKKYLPLIEMELERQRERRR</sequence>
<dbReference type="InterPro" id="IPR011989">
    <property type="entry name" value="ARM-like"/>
</dbReference>
<comment type="caution">
    <text evidence="5">The sequence shown here is derived from an EMBL/GenBank/DDBJ whole genome shotgun (WGS) entry which is preliminary data.</text>
</comment>
<organism evidence="5 6">
    <name type="scientific">Naegleria fowleri</name>
    <name type="common">Brain eating amoeba</name>
    <dbReference type="NCBI Taxonomy" id="5763"/>
    <lineage>
        <taxon>Eukaryota</taxon>
        <taxon>Discoba</taxon>
        <taxon>Heterolobosea</taxon>
        <taxon>Tetramitia</taxon>
        <taxon>Eutetramitia</taxon>
        <taxon>Vahlkampfiidae</taxon>
        <taxon>Naegleria</taxon>
    </lineage>
</organism>
<feature type="compositionally biased region" description="Low complexity" evidence="2">
    <location>
        <begin position="1691"/>
        <end position="1705"/>
    </location>
</feature>
<feature type="compositionally biased region" description="Acidic residues" evidence="2">
    <location>
        <begin position="1395"/>
        <end position="1406"/>
    </location>
</feature>
<feature type="compositionally biased region" description="Low complexity" evidence="2">
    <location>
        <begin position="564"/>
        <end position="607"/>
    </location>
</feature>
<dbReference type="OrthoDB" id="294251at2759"/>
<evidence type="ECO:0000256" key="1">
    <source>
        <dbReference type="PROSITE-ProRule" id="PRU00259"/>
    </source>
</evidence>
<dbReference type="Gene3D" id="1.10.8.270">
    <property type="entry name" value="putative rabgap domain of human tbc1 domain family member 14 like domains"/>
    <property type="match status" value="1"/>
</dbReference>
<dbReference type="Pfam" id="PF00621">
    <property type="entry name" value="RhoGEF"/>
    <property type="match status" value="1"/>
</dbReference>
<feature type="compositionally biased region" description="Low complexity" evidence="2">
    <location>
        <begin position="1217"/>
        <end position="1226"/>
    </location>
</feature>
<feature type="region of interest" description="Disordered" evidence="2">
    <location>
        <begin position="1691"/>
        <end position="1726"/>
    </location>
</feature>
<dbReference type="VEuPathDB" id="AmoebaDB:NfTy_001480"/>
<dbReference type="GO" id="GO:0005085">
    <property type="term" value="F:guanyl-nucleotide exchange factor activity"/>
    <property type="evidence" value="ECO:0007669"/>
    <property type="project" value="InterPro"/>
</dbReference>
<protein>
    <recommendedName>
        <fullName evidence="7">Rab-GAP TBC domain-containing protein</fullName>
    </recommendedName>
</protein>
<dbReference type="SMART" id="SM00185">
    <property type="entry name" value="ARM"/>
    <property type="match status" value="4"/>
</dbReference>
<feature type="compositionally biased region" description="Polar residues" evidence="2">
    <location>
        <begin position="923"/>
        <end position="936"/>
    </location>
</feature>
<dbReference type="PROSITE" id="PS50086">
    <property type="entry name" value="TBC_RABGAP"/>
    <property type="match status" value="1"/>
</dbReference>
<accession>A0A6A5CBE6</accession>
<feature type="compositionally biased region" description="Low complexity" evidence="2">
    <location>
        <begin position="877"/>
        <end position="907"/>
    </location>
</feature>
<dbReference type="Gene3D" id="1.25.10.10">
    <property type="entry name" value="Leucine-rich Repeat Variant"/>
    <property type="match status" value="2"/>
</dbReference>
<proteinExistence type="predicted"/>
<feature type="region of interest" description="Disordered" evidence="2">
    <location>
        <begin position="1383"/>
        <end position="1406"/>
    </location>
</feature>
<evidence type="ECO:0000259" key="3">
    <source>
        <dbReference type="PROSITE" id="PS50010"/>
    </source>
</evidence>
<feature type="region of interest" description="Disordered" evidence="2">
    <location>
        <begin position="986"/>
        <end position="1226"/>
    </location>
</feature>
<dbReference type="GO" id="GO:0031267">
    <property type="term" value="F:small GTPase binding"/>
    <property type="evidence" value="ECO:0007669"/>
    <property type="project" value="TreeGrafter"/>
</dbReference>
<feature type="compositionally biased region" description="Low complexity" evidence="2">
    <location>
        <begin position="1079"/>
        <end position="1095"/>
    </location>
</feature>
<dbReference type="InterPro" id="IPR000195">
    <property type="entry name" value="Rab-GAP-TBC_dom"/>
</dbReference>
<feature type="compositionally biased region" description="Low complexity" evidence="2">
    <location>
        <begin position="778"/>
        <end position="788"/>
    </location>
</feature>
<feature type="compositionally biased region" description="Low complexity" evidence="2">
    <location>
        <begin position="1105"/>
        <end position="1159"/>
    </location>
</feature>
<evidence type="ECO:0000256" key="2">
    <source>
        <dbReference type="SAM" id="MobiDB-lite"/>
    </source>
</evidence>
<dbReference type="FunFam" id="1.10.8.270:FF:000026">
    <property type="entry name" value="TBC (Tre-2/Bub2/Cdc16) domain family"/>
    <property type="match status" value="1"/>
</dbReference>
<dbReference type="Gene3D" id="1.20.900.10">
    <property type="entry name" value="Dbl homology (DH) domain"/>
    <property type="match status" value="1"/>
</dbReference>
<dbReference type="PANTHER" id="PTHR47219">
    <property type="entry name" value="RAB GTPASE-ACTIVATING PROTEIN 1-LIKE"/>
    <property type="match status" value="1"/>
</dbReference>
<dbReference type="SUPFAM" id="SSF47923">
    <property type="entry name" value="Ypt/Rab-GAP domain of gyp1p"/>
    <property type="match status" value="2"/>
</dbReference>
<feature type="compositionally biased region" description="Basic and acidic residues" evidence="2">
    <location>
        <begin position="1160"/>
        <end position="1169"/>
    </location>
</feature>
<feature type="compositionally biased region" description="Low complexity" evidence="2">
    <location>
        <begin position="1040"/>
        <end position="1052"/>
    </location>
</feature>
<feature type="compositionally biased region" description="Low complexity" evidence="2">
    <location>
        <begin position="937"/>
        <end position="960"/>
    </location>
</feature>
<dbReference type="VEuPathDB" id="AmoebaDB:NF0060200"/>